<sequence length="367" mass="41320">MRPPLFVRALTGPERQELHTGLRSREAFTLRRAQILLASAEGQRPSRIAARVGCSIGTVRNTIHAFEKEGATCLGEKKRGPKDAPPILDETKGDPLKGILHQSPRRFGKARSTWTLDLLADVAFEQDLTPRRLSHEAVRQAIKRLGCGWKRAKTWITSPDPAYARKKHARDRLIRLAAAHPEWVLGYQDECWWSRLALPAMHAGTADGEPLRLVEQTVPKGDTGPKALSCYGLLRADTGRMMLRFVSGRPVSQVTEDYLAWVCERLKEEGKKALLLVWDNAAWHVSKRVRAWIRVHNRKARAEGGVRIVACFLPVKSPWLNPIEPKWAHGKKAIVEPERLLAANEVRTRVCDYYGCEQLEPLAQLSA</sequence>
<protein>
    <recommendedName>
        <fullName evidence="2">Tc1-like transposase DDE domain-containing protein</fullName>
    </recommendedName>
</protein>
<dbReference type="Gene3D" id="3.30.420.10">
    <property type="entry name" value="Ribonuclease H-like superfamily/Ribonuclease H"/>
    <property type="match status" value="1"/>
</dbReference>
<evidence type="ECO:0000259" key="2">
    <source>
        <dbReference type="Pfam" id="PF13358"/>
    </source>
</evidence>
<dbReference type="Proteomes" id="UP000503447">
    <property type="component" value="Chromosome"/>
</dbReference>
<dbReference type="NCBIfam" id="NF033545">
    <property type="entry name" value="transpos_IS630"/>
    <property type="match status" value="1"/>
</dbReference>
<reference evidence="4" key="1">
    <citation type="submission" date="2020-05" db="EMBL/GenBank/DDBJ databases">
        <title>Frigoriglobus tundricola gen. nov., sp. nov., a psychrotolerant cellulolytic planctomycete of the family Gemmataceae with two divergent copies of 16S rRNA gene.</title>
        <authorList>
            <person name="Kulichevskaya I.S."/>
            <person name="Ivanova A.A."/>
            <person name="Naumoff D.G."/>
            <person name="Beletsky A.V."/>
            <person name="Rijpstra W.I.C."/>
            <person name="Sinninghe Damste J.S."/>
            <person name="Mardanov A.V."/>
            <person name="Ravin N.V."/>
            <person name="Dedysh S.N."/>
        </authorList>
    </citation>
    <scope>NUCLEOTIDE SEQUENCE [LARGE SCALE GENOMIC DNA]</scope>
    <source>
        <strain evidence="4">PL17</strain>
    </source>
</reference>
<dbReference type="InterPro" id="IPR036397">
    <property type="entry name" value="RNaseH_sf"/>
</dbReference>
<dbReference type="InterPro" id="IPR009057">
    <property type="entry name" value="Homeodomain-like_sf"/>
</dbReference>
<dbReference type="RefSeq" id="WP_227254536.1">
    <property type="nucleotide sequence ID" value="NZ_CP053452.2"/>
</dbReference>
<dbReference type="GO" id="GO:0003676">
    <property type="term" value="F:nucleic acid binding"/>
    <property type="evidence" value="ECO:0007669"/>
    <property type="project" value="InterPro"/>
</dbReference>
<accession>A0A6M5YZ26</accession>
<proteinExistence type="predicted"/>
<dbReference type="SUPFAM" id="SSF46689">
    <property type="entry name" value="Homeodomain-like"/>
    <property type="match status" value="1"/>
</dbReference>
<dbReference type="AlphaFoldDB" id="A0A6M5YZ26"/>
<gene>
    <name evidence="3" type="ORF">FTUN_6891</name>
</gene>
<feature type="domain" description="Tc1-like transposase DDE" evidence="2">
    <location>
        <begin position="228"/>
        <end position="336"/>
    </location>
</feature>
<evidence type="ECO:0000256" key="1">
    <source>
        <dbReference type="SAM" id="MobiDB-lite"/>
    </source>
</evidence>
<organism evidence="3 4">
    <name type="scientific">Frigoriglobus tundricola</name>
    <dbReference type="NCBI Taxonomy" id="2774151"/>
    <lineage>
        <taxon>Bacteria</taxon>
        <taxon>Pseudomonadati</taxon>
        <taxon>Planctomycetota</taxon>
        <taxon>Planctomycetia</taxon>
        <taxon>Gemmatales</taxon>
        <taxon>Gemmataceae</taxon>
        <taxon>Frigoriglobus</taxon>
    </lineage>
</organism>
<evidence type="ECO:0000313" key="3">
    <source>
        <dbReference type="EMBL" id="QJW99289.1"/>
    </source>
</evidence>
<dbReference type="Pfam" id="PF13384">
    <property type="entry name" value="HTH_23"/>
    <property type="match status" value="1"/>
</dbReference>
<keyword evidence="4" id="KW-1185">Reference proteome</keyword>
<dbReference type="KEGG" id="ftj:FTUN_6891"/>
<evidence type="ECO:0000313" key="4">
    <source>
        <dbReference type="Proteomes" id="UP000503447"/>
    </source>
</evidence>
<feature type="region of interest" description="Disordered" evidence="1">
    <location>
        <begin position="74"/>
        <end position="101"/>
    </location>
</feature>
<dbReference type="Pfam" id="PF13358">
    <property type="entry name" value="DDE_3"/>
    <property type="match status" value="1"/>
</dbReference>
<name>A0A6M5YZ26_9BACT</name>
<dbReference type="InterPro" id="IPR047655">
    <property type="entry name" value="Transpos_IS630-like"/>
</dbReference>
<dbReference type="InterPro" id="IPR038717">
    <property type="entry name" value="Tc1-like_DDE_dom"/>
</dbReference>
<dbReference type="EMBL" id="CP053452">
    <property type="protein sequence ID" value="QJW99289.1"/>
    <property type="molecule type" value="Genomic_DNA"/>
</dbReference>